<evidence type="ECO:0008006" key="12">
    <source>
        <dbReference type="Google" id="ProtNLM"/>
    </source>
</evidence>
<feature type="transmembrane region" description="Helical" evidence="9">
    <location>
        <begin position="274"/>
        <end position="295"/>
    </location>
</feature>
<feature type="transmembrane region" description="Helical" evidence="9">
    <location>
        <begin position="738"/>
        <end position="763"/>
    </location>
</feature>
<evidence type="ECO:0000256" key="6">
    <source>
        <dbReference type="ARBA" id="ARBA00022927"/>
    </source>
</evidence>
<evidence type="ECO:0000256" key="8">
    <source>
        <dbReference type="ARBA" id="ARBA00023136"/>
    </source>
</evidence>
<dbReference type="GO" id="GO:0016020">
    <property type="term" value="C:membrane"/>
    <property type="evidence" value="ECO:0007669"/>
    <property type="project" value="UniProtKB-SubCell"/>
</dbReference>
<dbReference type="NCBIfam" id="TIGR00728">
    <property type="entry name" value="OPT_sfam"/>
    <property type="match status" value="1"/>
</dbReference>
<feature type="transmembrane region" description="Helical" evidence="9">
    <location>
        <begin position="503"/>
        <end position="529"/>
    </location>
</feature>
<dbReference type="GO" id="GO:0015031">
    <property type="term" value="P:protein transport"/>
    <property type="evidence" value="ECO:0007669"/>
    <property type="project" value="UniProtKB-KW"/>
</dbReference>
<proteinExistence type="inferred from homology"/>
<evidence type="ECO:0000256" key="3">
    <source>
        <dbReference type="ARBA" id="ARBA00022448"/>
    </source>
</evidence>
<dbReference type="PANTHER" id="PTHR22601">
    <property type="entry name" value="ISP4 LIKE PROTEIN"/>
    <property type="match status" value="1"/>
</dbReference>
<evidence type="ECO:0000256" key="9">
    <source>
        <dbReference type="SAM" id="Phobius"/>
    </source>
</evidence>
<keyword evidence="6" id="KW-0653">Protein transport</keyword>
<organism evidence="10 11">
    <name type="scientific">Kwoniella shandongensis</name>
    <dbReference type="NCBI Taxonomy" id="1734106"/>
    <lineage>
        <taxon>Eukaryota</taxon>
        <taxon>Fungi</taxon>
        <taxon>Dikarya</taxon>
        <taxon>Basidiomycota</taxon>
        <taxon>Agaricomycotina</taxon>
        <taxon>Tremellomycetes</taxon>
        <taxon>Tremellales</taxon>
        <taxon>Cryptococcaceae</taxon>
        <taxon>Kwoniella</taxon>
    </lineage>
</organism>
<evidence type="ECO:0000256" key="7">
    <source>
        <dbReference type="ARBA" id="ARBA00022989"/>
    </source>
</evidence>
<evidence type="ECO:0000313" key="11">
    <source>
        <dbReference type="Proteomes" id="UP000322225"/>
    </source>
</evidence>
<dbReference type="GeneID" id="43589957"/>
<feature type="transmembrane region" description="Helical" evidence="9">
    <location>
        <begin position="541"/>
        <end position="563"/>
    </location>
</feature>
<feature type="transmembrane region" description="Helical" evidence="9">
    <location>
        <begin position="478"/>
        <end position="497"/>
    </location>
</feature>
<feature type="transmembrane region" description="Helical" evidence="9">
    <location>
        <begin position="583"/>
        <end position="606"/>
    </location>
</feature>
<keyword evidence="8 9" id="KW-0472">Membrane</keyword>
<keyword evidence="3" id="KW-0813">Transport</keyword>
<evidence type="ECO:0000256" key="5">
    <source>
        <dbReference type="ARBA" id="ARBA00022856"/>
    </source>
</evidence>
<evidence type="ECO:0000256" key="2">
    <source>
        <dbReference type="ARBA" id="ARBA00008807"/>
    </source>
</evidence>
<feature type="transmembrane region" description="Helical" evidence="9">
    <location>
        <begin position="91"/>
        <end position="113"/>
    </location>
</feature>
<comment type="similarity">
    <text evidence="2">Belongs to the oligopeptide OPT transporter family.</text>
</comment>
<evidence type="ECO:0000256" key="4">
    <source>
        <dbReference type="ARBA" id="ARBA00022692"/>
    </source>
</evidence>
<dbReference type="InterPro" id="IPR004813">
    <property type="entry name" value="OPT"/>
</dbReference>
<feature type="transmembrane region" description="Helical" evidence="9">
    <location>
        <begin position="655"/>
        <end position="679"/>
    </location>
</feature>
<dbReference type="Pfam" id="PF03169">
    <property type="entry name" value="OPT"/>
    <property type="match status" value="1"/>
</dbReference>
<dbReference type="InterPro" id="IPR004648">
    <property type="entry name" value="Oligpept_transpt"/>
</dbReference>
<dbReference type="RefSeq" id="XP_031859812.2">
    <property type="nucleotide sequence ID" value="XM_032005805.2"/>
</dbReference>
<feature type="transmembrane region" description="Helical" evidence="9">
    <location>
        <begin position="348"/>
        <end position="372"/>
    </location>
</feature>
<keyword evidence="7 9" id="KW-1133">Transmembrane helix</keyword>
<dbReference type="EMBL" id="CP144064">
    <property type="protein sequence ID" value="WWD22916.1"/>
    <property type="molecule type" value="Genomic_DNA"/>
</dbReference>
<comment type="subcellular location">
    <subcellularLocation>
        <location evidence="1">Membrane</location>
        <topology evidence="1">Multi-pass membrane protein</topology>
    </subcellularLocation>
</comment>
<sequence length="789" mass="86514">MTSPHVLLSEAASAGPAPVVPLDQVLKEKDLKALHEPHGEKDSADGYDHDHNKDALAHLDDDANSENIIIRTGADAANFLLPLRDDHDSALTFRSIVLGSLVAAFQAAMNQIYNFKPTAASISGSFLILIVWVFGVAWAKFLPRGDHFERRWLAKNGQGPIPLWLKTLKFINPGPFGLKEHAVAAITASSASNGTAGIYVFTVQNLFYSNPLSGVTVVLSTLSIGLFGYGLTGLLRPITVFAVESVYWSNIPTVKMLQTLHWEDAKSSIQLRHFWYAFIGMTLYEFIPAYIFPWLNSVSIPCLASMHATGSKAAVLTNLFGGSLSNEGLGILNFSFDWQYITTAATAVPLILQMNFAIGLVICWIAFIGLYYNNAWDARSQPFLATTLRTAEGGRYPSQKVFVDGILDTAALAKYGTPRLAGTYTWAMMVGNGAIGAVIGHCIFFWGGDILKTIKGLRKGEREDRHHAAMRDYKEAPWYWYASVLVFAFVLGLVVVIKEDITLPAWAYIVALVLGIIIAPFSTILYARFGNGIATNALMKMLAGVIIPGRPLGNLYFSAWSHAVIAQSLNLASDLKEGIYLKIPPRVMFLTQIWGTVLGAFINYAVMISIVNSKRELLVDTNGDYAWSGQQFQSMNTQATAWALAKYLYSVGTPYVLVPVGLGIGFGLVLVHRVFVIFVPRVGRFDVRDLNIPTVLMYSGWLGYNQTQSCTVLSTLAAGFFVQYYLRTYRPKLYKESYLFTAALDGGALLTVFILSFAVLGAGGKTVPFPSWWGNPAEGYPDHCPVSDS</sequence>
<keyword evidence="4 9" id="KW-0812">Transmembrane</keyword>
<keyword evidence="5" id="KW-0571">Peptide transport</keyword>
<reference evidence="10" key="2">
    <citation type="submission" date="2024-01" db="EMBL/GenBank/DDBJ databases">
        <title>Comparative genomics of Cryptococcus and Kwoniella reveals pathogenesis evolution and contrasting modes of karyotype evolution via chromosome fusion or intercentromeric recombination.</title>
        <authorList>
            <person name="Coelho M.A."/>
            <person name="David-Palma M."/>
            <person name="Shea T."/>
            <person name="Bowers K."/>
            <person name="McGinley-Smith S."/>
            <person name="Mohammad A.W."/>
            <person name="Gnirke A."/>
            <person name="Yurkov A.M."/>
            <person name="Nowrousian M."/>
            <person name="Sun S."/>
            <person name="Cuomo C.A."/>
            <person name="Heitman J."/>
        </authorList>
    </citation>
    <scope>NUCLEOTIDE SEQUENCE</scope>
    <source>
        <strain evidence="10">CBS 12478</strain>
    </source>
</reference>
<feature type="transmembrane region" description="Helical" evidence="9">
    <location>
        <begin position="119"/>
        <end position="142"/>
    </location>
</feature>
<feature type="transmembrane region" description="Helical" evidence="9">
    <location>
        <begin position="706"/>
        <end position="726"/>
    </location>
</feature>
<reference evidence="10" key="1">
    <citation type="submission" date="2017-08" db="EMBL/GenBank/DDBJ databases">
        <authorList>
            <person name="Cuomo C."/>
            <person name="Billmyre B."/>
            <person name="Heitman J."/>
        </authorList>
    </citation>
    <scope>NUCLEOTIDE SEQUENCE</scope>
    <source>
        <strain evidence="10">CBS 12478</strain>
    </source>
</reference>
<name>A0AAJ8N1K2_9TREE</name>
<accession>A0AAJ8N1K2</accession>
<evidence type="ECO:0000256" key="1">
    <source>
        <dbReference type="ARBA" id="ARBA00004141"/>
    </source>
</evidence>
<dbReference type="KEGG" id="ksn:43589957"/>
<keyword evidence="11" id="KW-1185">Reference proteome</keyword>
<feature type="transmembrane region" description="Helical" evidence="9">
    <location>
        <begin position="315"/>
        <end position="336"/>
    </location>
</feature>
<dbReference type="AlphaFoldDB" id="A0AAJ8N1K2"/>
<evidence type="ECO:0000313" key="10">
    <source>
        <dbReference type="EMBL" id="WWD22916.1"/>
    </source>
</evidence>
<protein>
    <recommendedName>
        <fullName evidence="12">OPT family small oligopeptide transporter</fullName>
    </recommendedName>
</protein>
<gene>
    <name evidence="10" type="ORF">CI109_107411</name>
</gene>
<feature type="transmembrane region" description="Helical" evidence="9">
    <location>
        <begin position="424"/>
        <end position="448"/>
    </location>
</feature>
<dbReference type="Proteomes" id="UP000322225">
    <property type="component" value="Chromosome 14"/>
</dbReference>
<dbReference type="GO" id="GO:0035673">
    <property type="term" value="F:oligopeptide transmembrane transporter activity"/>
    <property type="evidence" value="ECO:0007669"/>
    <property type="project" value="InterPro"/>
</dbReference>